<evidence type="ECO:0000256" key="3">
    <source>
        <dbReference type="ARBA" id="ARBA00022737"/>
    </source>
</evidence>
<name>A0AAV7JIZ7_9METZ</name>
<proteinExistence type="predicted"/>
<dbReference type="InterPro" id="IPR013087">
    <property type="entry name" value="Znf_C2H2_type"/>
</dbReference>
<feature type="domain" description="C2H2-type" evidence="9">
    <location>
        <begin position="320"/>
        <end position="347"/>
    </location>
</feature>
<dbReference type="PROSITE" id="PS50157">
    <property type="entry name" value="ZINC_FINGER_C2H2_2"/>
    <property type="match status" value="7"/>
</dbReference>
<feature type="domain" description="C2H2-type" evidence="9">
    <location>
        <begin position="264"/>
        <end position="291"/>
    </location>
</feature>
<feature type="domain" description="C2H2-type" evidence="9">
    <location>
        <begin position="236"/>
        <end position="263"/>
    </location>
</feature>
<dbReference type="PANTHER" id="PTHR24394">
    <property type="entry name" value="ZINC FINGER PROTEIN"/>
    <property type="match status" value="1"/>
</dbReference>
<keyword evidence="4 7" id="KW-0863">Zinc-finger</keyword>
<dbReference type="Proteomes" id="UP001165289">
    <property type="component" value="Unassembled WGS sequence"/>
</dbReference>
<evidence type="ECO:0000256" key="1">
    <source>
        <dbReference type="ARBA" id="ARBA00004123"/>
    </source>
</evidence>
<feature type="domain" description="C2H2-type" evidence="9">
    <location>
        <begin position="398"/>
        <end position="425"/>
    </location>
</feature>
<organism evidence="10 11">
    <name type="scientific">Oopsacas minuta</name>
    <dbReference type="NCBI Taxonomy" id="111878"/>
    <lineage>
        <taxon>Eukaryota</taxon>
        <taxon>Metazoa</taxon>
        <taxon>Porifera</taxon>
        <taxon>Hexactinellida</taxon>
        <taxon>Hexasterophora</taxon>
        <taxon>Lyssacinosida</taxon>
        <taxon>Leucopsacidae</taxon>
        <taxon>Oopsacas</taxon>
    </lineage>
</organism>
<dbReference type="EMBL" id="JAKMXF010000324">
    <property type="protein sequence ID" value="KAI6648871.1"/>
    <property type="molecule type" value="Genomic_DNA"/>
</dbReference>
<dbReference type="PANTHER" id="PTHR24394:SF29">
    <property type="entry name" value="MYONEURIN"/>
    <property type="match status" value="1"/>
</dbReference>
<feature type="region of interest" description="Disordered" evidence="8">
    <location>
        <begin position="136"/>
        <end position="171"/>
    </location>
</feature>
<keyword evidence="6" id="KW-0539">Nucleus</keyword>
<keyword evidence="2" id="KW-0479">Metal-binding</keyword>
<evidence type="ECO:0000313" key="11">
    <source>
        <dbReference type="Proteomes" id="UP001165289"/>
    </source>
</evidence>
<evidence type="ECO:0000256" key="6">
    <source>
        <dbReference type="ARBA" id="ARBA00023242"/>
    </source>
</evidence>
<feature type="compositionally biased region" description="Basic and acidic residues" evidence="8">
    <location>
        <begin position="146"/>
        <end position="155"/>
    </location>
</feature>
<dbReference type="SMART" id="SM00355">
    <property type="entry name" value="ZnF_C2H2"/>
    <property type="match status" value="7"/>
</dbReference>
<gene>
    <name evidence="10" type="ORF">LOD99_6945</name>
</gene>
<reference evidence="10 11" key="1">
    <citation type="journal article" date="2023" name="BMC Biol.">
        <title>The compact genome of the sponge Oopsacas minuta (Hexactinellida) is lacking key metazoan core genes.</title>
        <authorList>
            <person name="Santini S."/>
            <person name="Schenkelaars Q."/>
            <person name="Jourda C."/>
            <person name="Duchesne M."/>
            <person name="Belahbib H."/>
            <person name="Rocher C."/>
            <person name="Selva M."/>
            <person name="Riesgo A."/>
            <person name="Vervoort M."/>
            <person name="Leys S.P."/>
            <person name="Kodjabachian L."/>
            <person name="Le Bivic A."/>
            <person name="Borchiellini C."/>
            <person name="Claverie J.M."/>
            <person name="Renard E."/>
        </authorList>
    </citation>
    <scope>NUCLEOTIDE SEQUENCE [LARGE SCALE GENOMIC DNA]</scope>
    <source>
        <strain evidence="10">SPO-2</strain>
    </source>
</reference>
<dbReference type="InterPro" id="IPR036236">
    <property type="entry name" value="Znf_C2H2_sf"/>
</dbReference>
<feature type="domain" description="C2H2-type" evidence="9">
    <location>
        <begin position="292"/>
        <end position="319"/>
    </location>
</feature>
<feature type="region of interest" description="Disordered" evidence="8">
    <location>
        <begin position="98"/>
        <end position="117"/>
    </location>
</feature>
<evidence type="ECO:0000256" key="2">
    <source>
        <dbReference type="ARBA" id="ARBA00022723"/>
    </source>
</evidence>
<evidence type="ECO:0000256" key="5">
    <source>
        <dbReference type="ARBA" id="ARBA00022833"/>
    </source>
</evidence>
<feature type="compositionally biased region" description="Basic residues" evidence="8">
    <location>
        <begin position="156"/>
        <end position="171"/>
    </location>
</feature>
<feature type="domain" description="C2H2-type" evidence="9">
    <location>
        <begin position="348"/>
        <end position="375"/>
    </location>
</feature>
<accession>A0AAV7JIZ7</accession>
<dbReference type="FunFam" id="3.30.160.60:FF:000688">
    <property type="entry name" value="zinc finger protein 197 isoform X1"/>
    <property type="match status" value="1"/>
</dbReference>
<keyword evidence="5" id="KW-0862">Zinc</keyword>
<evidence type="ECO:0000256" key="4">
    <source>
        <dbReference type="ARBA" id="ARBA00022771"/>
    </source>
</evidence>
<keyword evidence="3" id="KW-0677">Repeat</keyword>
<comment type="caution">
    <text evidence="10">The sequence shown here is derived from an EMBL/GenBank/DDBJ whole genome shotgun (WGS) entry which is preliminary data.</text>
</comment>
<dbReference type="Pfam" id="PF00096">
    <property type="entry name" value="zf-C2H2"/>
    <property type="match status" value="5"/>
</dbReference>
<comment type="subcellular location">
    <subcellularLocation>
        <location evidence="1">Nucleus</location>
    </subcellularLocation>
</comment>
<evidence type="ECO:0000256" key="8">
    <source>
        <dbReference type="SAM" id="MobiDB-lite"/>
    </source>
</evidence>
<dbReference type="Gene3D" id="3.30.160.60">
    <property type="entry name" value="Classic Zinc Finger"/>
    <property type="match status" value="6"/>
</dbReference>
<dbReference type="GO" id="GO:0005634">
    <property type="term" value="C:nucleus"/>
    <property type="evidence" value="ECO:0007669"/>
    <property type="project" value="UniProtKB-SubCell"/>
</dbReference>
<dbReference type="PROSITE" id="PS00028">
    <property type="entry name" value="ZINC_FINGER_C2H2_1"/>
    <property type="match status" value="7"/>
</dbReference>
<dbReference type="FunFam" id="3.30.160.60:FF:002343">
    <property type="entry name" value="Zinc finger protein 33A"/>
    <property type="match status" value="1"/>
</dbReference>
<feature type="domain" description="C2H2-type" evidence="9">
    <location>
        <begin position="208"/>
        <end position="230"/>
    </location>
</feature>
<sequence length="434" mass="50748">MDNWTDHRVNEAKYYQPLLLQNLHTNSRGDFYSVKSEFEIASEYFPRNFKSGAFFDDEIEAVNEGRVEPIEDAWYRPFPTKKRENDLRDCGNKISGEPEQIFDFSKDPDSTFQEDSNENYENNVMYIDLISNSGISEESYDSSDDSDYKPENDRIRSRKTSPKRTFTKRPSKKLKKPYTRLNLEDVLHTLGDNVRPYLDSSTSKKGDIVCPDCPRRFGTYRSLHTHLNIHLKGSFSRCPICQCVYPSKTHLIRHLQHHTNERAFICNICGKGFFYSHCLKQHQQVHVKEKPHVCKFCYAKFARRANFKDHIRTHTGEKPYNCEFCSMKFQRSSMLKSHQKDHCGEMNYKCQICENSFPTNGLLQRHMSNHYNENTIFASQKNGNLREKLNDKSNDSPFECKVCGASFSKSFLRTKHINRHLSSNSISVSYNECV</sequence>
<keyword evidence="11" id="KW-1185">Reference proteome</keyword>
<evidence type="ECO:0000313" key="10">
    <source>
        <dbReference type="EMBL" id="KAI6648871.1"/>
    </source>
</evidence>
<evidence type="ECO:0000259" key="9">
    <source>
        <dbReference type="PROSITE" id="PS50157"/>
    </source>
</evidence>
<protein>
    <submittedName>
        <fullName evidence="10">Gastrula zinc finger protein XlCGF49.1-like</fullName>
    </submittedName>
</protein>
<dbReference type="GO" id="GO:0000981">
    <property type="term" value="F:DNA-binding transcription factor activity, RNA polymerase II-specific"/>
    <property type="evidence" value="ECO:0007669"/>
    <property type="project" value="TreeGrafter"/>
</dbReference>
<dbReference type="GO" id="GO:0008270">
    <property type="term" value="F:zinc ion binding"/>
    <property type="evidence" value="ECO:0007669"/>
    <property type="project" value="UniProtKB-KW"/>
</dbReference>
<dbReference type="SUPFAM" id="SSF57667">
    <property type="entry name" value="beta-beta-alpha zinc fingers"/>
    <property type="match status" value="4"/>
</dbReference>
<dbReference type="AlphaFoldDB" id="A0AAV7JIZ7"/>
<evidence type="ECO:0000256" key="7">
    <source>
        <dbReference type="PROSITE-ProRule" id="PRU00042"/>
    </source>
</evidence>